<dbReference type="AlphaFoldDB" id="A0A0W1RDX4"/>
<keyword evidence="5 7" id="KW-0472">Membrane</keyword>
<feature type="transmembrane region" description="Helical" evidence="7">
    <location>
        <begin position="31"/>
        <end position="53"/>
    </location>
</feature>
<feature type="transmembrane region" description="Helical" evidence="7">
    <location>
        <begin position="192"/>
        <end position="214"/>
    </location>
</feature>
<protein>
    <submittedName>
        <fullName evidence="8">Uncharacterized protein</fullName>
    </submittedName>
</protein>
<dbReference type="OrthoDB" id="204872at2157"/>
<name>A0A0W1RDX4_9EURY</name>
<evidence type="ECO:0000256" key="6">
    <source>
        <dbReference type="SAM" id="MobiDB-lite"/>
    </source>
</evidence>
<keyword evidence="4 7" id="KW-1133">Transmembrane helix</keyword>
<feature type="transmembrane region" description="Helical" evidence="7">
    <location>
        <begin position="134"/>
        <end position="158"/>
    </location>
</feature>
<feature type="compositionally biased region" description="Polar residues" evidence="6">
    <location>
        <begin position="383"/>
        <end position="393"/>
    </location>
</feature>
<dbReference type="EMBL" id="LOPU01000011">
    <property type="protein sequence ID" value="KTG11258.1"/>
    <property type="molecule type" value="Genomic_DNA"/>
</dbReference>
<keyword evidence="3 7" id="KW-0812">Transmembrane</keyword>
<evidence type="ECO:0000256" key="1">
    <source>
        <dbReference type="ARBA" id="ARBA00004651"/>
    </source>
</evidence>
<evidence type="ECO:0000256" key="4">
    <source>
        <dbReference type="ARBA" id="ARBA00022989"/>
    </source>
</evidence>
<accession>A0A0W1RDX4</accession>
<dbReference type="PANTHER" id="PTHR30213:SF0">
    <property type="entry name" value="UPF0761 MEMBRANE PROTEIN YIHY"/>
    <property type="match status" value="1"/>
</dbReference>
<dbReference type="NCBIfam" id="TIGR00765">
    <property type="entry name" value="yihY_not_rbn"/>
    <property type="match status" value="1"/>
</dbReference>
<feature type="compositionally biased region" description="Low complexity" evidence="6">
    <location>
        <begin position="368"/>
        <end position="382"/>
    </location>
</feature>
<evidence type="ECO:0000256" key="3">
    <source>
        <dbReference type="ARBA" id="ARBA00022692"/>
    </source>
</evidence>
<dbReference type="InterPro" id="IPR017039">
    <property type="entry name" value="Virul_fac_BrkB"/>
</dbReference>
<keyword evidence="2" id="KW-1003">Cell membrane</keyword>
<evidence type="ECO:0000256" key="7">
    <source>
        <dbReference type="SAM" id="Phobius"/>
    </source>
</evidence>
<feature type="region of interest" description="Disordered" evidence="6">
    <location>
        <begin position="368"/>
        <end position="393"/>
    </location>
</feature>
<evidence type="ECO:0000256" key="2">
    <source>
        <dbReference type="ARBA" id="ARBA00022475"/>
    </source>
</evidence>
<dbReference type="GO" id="GO:0005886">
    <property type="term" value="C:plasma membrane"/>
    <property type="evidence" value="ECO:0007669"/>
    <property type="project" value="UniProtKB-SubCell"/>
</dbReference>
<evidence type="ECO:0000313" key="9">
    <source>
        <dbReference type="Proteomes" id="UP000054387"/>
    </source>
</evidence>
<organism evidence="8 9">
    <name type="scientific">Haloprofundus marisrubri</name>
    <dbReference type="NCBI Taxonomy" id="1514971"/>
    <lineage>
        <taxon>Archaea</taxon>
        <taxon>Methanobacteriati</taxon>
        <taxon>Methanobacteriota</taxon>
        <taxon>Stenosarchaea group</taxon>
        <taxon>Halobacteria</taxon>
        <taxon>Halobacteriales</taxon>
        <taxon>Haloferacaceae</taxon>
        <taxon>Haloprofundus</taxon>
    </lineage>
</organism>
<feature type="transmembrane region" description="Helical" evidence="7">
    <location>
        <begin position="165"/>
        <end position="186"/>
    </location>
</feature>
<dbReference type="Proteomes" id="UP000054387">
    <property type="component" value="Unassembled WGS sequence"/>
</dbReference>
<comment type="subcellular location">
    <subcellularLocation>
        <location evidence="1">Cell membrane</location>
        <topology evidence="1">Multi-pass membrane protein</topology>
    </subcellularLocation>
</comment>
<dbReference type="PANTHER" id="PTHR30213">
    <property type="entry name" value="INNER MEMBRANE PROTEIN YHJD"/>
    <property type="match status" value="1"/>
</dbReference>
<evidence type="ECO:0000313" key="8">
    <source>
        <dbReference type="EMBL" id="KTG11258.1"/>
    </source>
</evidence>
<sequence length="393" mass="41958">MSLRRSRIRTTASQVAAEVRAKNVAFMAGSIAYNAFVSLLPLLLLLVLTVSVVGSGALERRVIELAATYLAPGVGDTLREVLREADDSTGFSLVGIVVLLWGTLKIFRGLDTAFAEIYETDDEDSVFDRFRDGFVVFAALSVAVVAMVTTGSAFAALAQRLAIGILNPLFLVVALSVAFFPLYYVFPNVDVSIGNVLPGLVTAAAGWAVLQALFQVYVAASGKTDAYGLLGGIVLLVTWLYFAGLLLLLGAVINAVVGGYVGGTAVGDARVDGGGRGTASTAEKTMREDRLNRDQAARYLRRLREDVARRYEEMEPTETGGTPGRPRMSETGTLNVTERVFDEGENGVDDEGDRQTYEVTLQWRVAEADAGVAETTTTADTTISEPSSTPTDD</sequence>
<keyword evidence="9" id="KW-1185">Reference proteome</keyword>
<proteinExistence type="predicted"/>
<dbReference type="Pfam" id="PF03631">
    <property type="entry name" value="Virul_fac_BrkB"/>
    <property type="match status" value="1"/>
</dbReference>
<feature type="transmembrane region" description="Helical" evidence="7">
    <location>
        <begin position="226"/>
        <end position="253"/>
    </location>
</feature>
<dbReference type="RefSeq" id="WP_058580320.1">
    <property type="nucleotide sequence ID" value="NZ_LOPU01000011.1"/>
</dbReference>
<dbReference type="STRING" id="1514971.AUR64_04855"/>
<gene>
    <name evidence="8" type="ORF">AUR64_04855</name>
</gene>
<reference evidence="8 9" key="1">
    <citation type="submission" date="2015-12" db="EMBL/GenBank/DDBJ databases">
        <title>Haloprofundus marisrubri gen. nov., sp. nov., an extremely halophilic archaeon isolated from the Discovery deep brine-seawater interface in the Red Sea.</title>
        <authorList>
            <person name="Zhang G."/>
            <person name="Stingl U."/>
            <person name="Rashid M."/>
        </authorList>
    </citation>
    <scope>NUCLEOTIDE SEQUENCE [LARGE SCALE GENOMIC DNA]</scope>
    <source>
        <strain evidence="8 9">SB9</strain>
    </source>
</reference>
<comment type="caution">
    <text evidence="8">The sequence shown here is derived from an EMBL/GenBank/DDBJ whole genome shotgun (WGS) entry which is preliminary data.</text>
</comment>
<evidence type="ECO:0000256" key="5">
    <source>
        <dbReference type="ARBA" id="ARBA00023136"/>
    </source>
</evidence>